<keyword evidence="9" id="KW-1185">Reference proteome</keyword>
<dbReference type="PROSITE" id="PS50082">
    <property type="entry name" value="WD_REPEATS_2"/>
    <property type="match status" value="4"/>
</dbReference>
<dbReference type="EMBL" id="CENE01000004">
    <property type="protein sequence ID" value="CEQ39924.1"/>
    <property type="molecule type" value="Genomic_DNA"/>
</dbReference>
<dbReference type="InterPro" id="IPR038122">
    <property type="entry name" value="PFU_sf"/>
</dbReference>
<gene>
    <name evidence="8" type="primary">SPOSA6832_01481</name>
</gene>
<dbReference type="Pfam" id="PF08324">
    <property type="entry name" value="PUL"/>
    <property type="match status" value="1"/>
</dbReference>
<evidence type="ECO:0000313" key="8">
    <source>
        <dbReference type="EMBL" id="CEQ39924.1"/>
    </source>
</evidence>
<dbReference type="PROSITE" id="PS51394">
    <property type="entry name" value="PFU"/>
    <property type="match status" value="1"/>
</dbReference>
<dbReference type="Gene3D" id="2.130.10.10">
    <property type="entry name" value="YVTN repeat-like/Quinoprotein amine dehydrogenase"/>
    <property type="match status" value="1"/>
</dbReference>
<dbReference type="InterPro" id="IPR015943">
    <property type="entry name" value="WD40/YVTN_repeat-like_dom_sf"/>
</dbReference>
<keyword evidence="3 5" id="KW-0853">WD repeat</keyword>
<dbReference type="PANTHER" id="PTHR19849">
    <property type="entry name" value="PHOSPHOLIPASE A-2-ACTIVATING PROTEIN"/>
    <property type="match status" value="1"/>
</dbReference>
<feature type="repeat" description="WD" evidence="5">
    <location>
        <begin position="96"/>
        <end position="142"/>
    </location>
</feature>
<evidence type="ECO:0000313" key="9">
    <source>
        <dbReference type="Proteomes" id="UP000243876"/>
    </source>
</evidence>
<dbReference type="SUPFAM" id="SSF50978">
    <property type="entry name" value="WD40 repeat-like"/>
    <property type="match status" value="1"/>
</dbReference>
<dbReference type="Pfam" id="PF00400">
    <property type="entry name" value="WD40"/>
    <property type="match status" value="3"/>
</dbReference>
<comment type="subcellular location">
    <subcellularLocation>
        <location evidence="1">Cytoplasm</location>
    </subcellularLocation>
</comment>
<dbReference type="GO" id="GO:0005634">
    <property type="term" value="C:nucleus"/>
    <property type="evidence" value="ECO:0007669"/>
    <property type="project" value="TreeGrafter"/>
</dbReference>
<dbReference type="InterPro" id="IPR013535">
    <property type="entry name" value="PUL_dom"/>
</dbReference>
<evidence type="ECO:0000256" key="1">
    <source>
        <dbReference type="ARBA" id="ARBA00004496"/>
    </source>
</evidence>
<dbReference type="GO" id="GO:0043161">
    <property type="term" value="P:proteasome-mediated ubiquitin-dependent protein catabolic process"/>
    <property type="evidence" value="ECO:0007669"/>
    <property type="project" value="TreeGrafter"/>
</dbReference>
<dbReference type="PROSITE" id="PS50294">
    <property type="entry name" value="WD_REPEATS_REGION"/>
    <property type="match status" value="3"/>
</dbReference>
<keyword evidence="4" id="KW-0677">Repeat</keyword>
<dbReference type="OrthoDB" id="10265988at2759"/>
<dbReference type="GO" id="GO:0005737">
    <property type="term" value="C:cytoplasm"/>
    <property type="evidence" value="ECO:0007669"/>
    <property type="project" value="UniProtKB-SubCell"/>
</dbReference>
<evidence type="ECO:0000256" key="2">
    <source>
        <dbReference type="ARBA" id="ARBA00022490"/>
    </source>
</evidence>
<organism evidence="8 9">
    <name type="scientific">Sporidiobolus salmonicolor</name>
    <name type="common">Yeast-like fungus</name>
    <name type="synonym">Sporobolomyces salmonicolor</name>
    <dbReference type="NCBI Taxonomy" id="5005"/>
    <lineage>
        <taxon>Eukaryota</taxon>
        <taxon>Fungi</taxon>
        <taxon>Dikarya</taxon>
        <taxon>Basidiomycota</taxon>
        <taxon>Pucciniomycotina</taxon>
        <taxon>Microbotryomycetes</taxon>
        <taxon>Sporidiobolales</taxon>
        <taxon>Sporidiobolaceae</taxon>
        <taxon>Sporobolomyces</taxon>
    </lineage>
</organism>
<evidence type="ECO:0000259" key="7">
    <source>
        <dbReference type="PROSITE" id="PS51396"/>
    </source>
</evidence>
<evidence type="ECO:0000259" key="6">
    <source>
        <dbReference type="PROSITE" id="PS51394"/>
    </source>
</evidence>
<protein>
    <submittedName>
        <fullName evidence="8">SPOSA6832_01481-mRNA-1:cds</fullName>
    </submittedName>
</protein>
<feature type="non-terminal residue" evidence="8">
    <location>
        <position position="1"/>
    </location>
</feature>
<keyword evidence="2" id="KW-0963">Cytoplasm</keyword>
<dbReference type="Gene3D" id="3.10.20.870">
    <property type="entry name" value="PFU (PLAA family ubiquitin binding), C-terminal domain"/>
    <property type="match status" value="1"/>
</dbReference>
<dbReference type="Proteomes" id="UP000243876">
    <property type="component" value="Unassembled WGS sequence"/>
</dbReference>
<dbReference type="Pfam" id="PF09070">
    <property type="entry name" value="PFU"/>
    <property type="match status" value="1"/>
</dbReference>
<evidence type="ECO:0000256" key="5">
    <source>
        <dbReference type="PROSITE-ProRule" id="PRU00221"/>
    </source>
</evidence>
<dbReference type="SMART" id="SM00320">
    <property type="entry name" value="WD40"/>
    <property type="match status" value="7"/>
</dbReference>
<evidence type="ECO:0000256" key="4">
    <source>
        <dbReference type="ARBA" id="ARBA00022737"/>
    </source>
</evidence>
<feature type="repeat" description="WD" evidence="5">
    <location>
        <begin position="303"/>
        <end position="346"/>
    </location>
</feature>
<dbReference type="PRINTS" id="PR00320">
    <property type="entry name" value="GPROTEINBRPT"/>
</dbReference>
<dbReference type="InterPro" id="IPR020472">
    <property type="entry name" value="WD40_PAC1"/>
</dbReference>
<feature type="repeat" description="WD" evidence="5">
    <location>
        <begin position="155"/>
        <end position="187"/>
    </location>
</feature>
<feature type="repeat" description="WD" evidence="5">
    <location>
        <begin position="254"/>
        <end position="302"/>
    </location>
</feature>
<dbReference type="InterPro" id="IPR036322">
    <property type="entry name" value="WD40_repeat_dom_sf"/>
</dbReference>
<feature type="domain" description="PUL" evidence="7">
    <location>
        <begin position="614"/>
        <end position="901"/>
    </location>
</feature>
<dbReference type="InterPro" id="IPR015155">
    <property type="entry name" value="PFU"/>
</dbReference>
<dbReference type="PROSITE" id="PS51396">
    <property type="entry name" value="PUL"/>
    <property type="match status" value="1"/>
</dbReference>
<dbReference type="InterPro" id="IPR001680">
    <property type="entry name" value="WD40_rpt"/>
</dbReference>
<feature type="domain" description="PFU" evidence="6">
    <location>
        <begin position="428"/>
        <end position="523"/>
    </location>
</feature>
<proteinExistence type="predicted"/>
<name>A0A0D6EIU5_SPOSA</name>
<sequence>MAFSAVQFRLSATLAGHAADVRALATAPAPFAPSSSSSGGPSTSPYSAARPVLFSASRDSTARSWLCAGGAGSGGGQGDAPSGGAVWTEGLTFGGAAGHEGFVNAVEWAPGGGDDAAGFLVTAGQDKLIHAWPLPSPSASSDPSTSAALAPSHTLIGHSANVCVLHVSKDGKTIVSGSWDKTAKVWKNFQLEYTLEGHEQSVWAVLALEGVDDLYLTGSFPPALHTRCLAHELLAGAADNLIRLFRGSTLQRTFKGHTQAVRALAKLDTSAGGGEGGELFASGSNDGSIRLWSLLTGDCVKVLNGHDSFVYSLAAIPDHLGGGLISGGEDRTVRVWRANDGECEQTIVVPAVSVWCVSVLANGDIAAGASDGLVRVFTKEEERVASLEELAGGPDSSQIGDLKKSDLPGVEALDEPGKREGAVKVVKTWSAASRSWQKVGEVTDAVGSSRKQLYQGREYDYVFDIDLGGGAPMLKLPYNASDNPYAAAQQFLFANELPLSYIDEIANFIDKNTGGVKLGATGNVDPYTGASSYRGTDGAAPARGGPGGFGGDPFTGEFEVHVFSRKIMLNGLFYRWRTNSSTSFRARPPFRGHPSSRKSQMLFFEADRRANHDPFNLQRAFLTFTSANLPALRAKLSQLNDHLSASPSTSSLALSPADFANLDKLIAFLLVSIASPGQPASIPAPLGDAESAIADKLLSWPPESRFPGLDLIRLLSLSSPTPASFPVLLSTATDPNEREINSMLALRACANLFVNVIGKATMQGEADEVVGMLRARGVGGLNKNGKVAMATLALNFSVLAVQKSLDAKAAEGLAEIAVEVALALFPSLSFALDSRPALQLLKDSDSEVVYRSMVALGNLLVSFDTAAALPASASERYKAAAKEAAQRVPEARIRALAAEFQ</sequence>
<dbReference type="InterPro" id="IPR011989">
    <property type="entry name" value="ARM-like"/>
</dbReference>
<evidence type="ECO:0000256" key="3">
    <source>
        <dbReference type="ARBA" id="ARBA00022574"/>
    </source>
</evidence>
<dbReference type="PANTHER" id="PTHR19849:SF0">
    <property type="entry name" value="PHOSPHOLIPASE A-2-ACTIVATING PROTEIN"/>
    <property type="match status" value="1"/>
</dbReference>
<dbReference type="CDD" id="cd00200">
    <property type="entry name" value="WD40"/>
    <property type="match status" value="1"/>
</dbReference>
<dbReference type="AlphaFoldDB" id="A0A0D6EIU5"/>
<dbReference type="GO" id="GO:0043130">
    <property type="term" value="F:ubiquitin binding"/>
    <property type="evidence" value="ECO:0007669"/>
    <property type="project" value="TreeGrafter"/>
</dbReference>
<dbReference type="Gene3D" id="1.25.10.10">
    <property type="entry name" value="Leucine-rich Repeat Variant"/>
    <property type="match status" value="1"/>
</dbReference>
<accession>A0A0D6EIU5</accession>
<dbReference type="GO" id="GO:0010992">
    <property type="term" value="P:ubiquitin recycling"/>
    <property type="evidence" value="ECO:0007669"/>
    <property type="project" value="TreeGrafter"/>
</dbReference>
<reference evidence="9" key="1">
    <citation type="submission" date="2015-02" db="EMBL/GenBank/DDBJ databases">
        <authorList>
            <person name="Gon?alves P."/>
        </authorList>
    </citation>
    <scope>NUCLEOTIDE SEQUENCE [LARGE SCALE GENOMIC DNA]</scope>
</reference>